<gene>
    <name evidence="2" type="ORF">PoMZ_05809</name>
</gene>
<dbReference type="AlphaFoldDB" id="A0A4P7NP83"/>
<accession>A0A4P7NP83</accession>
<dbReference type="EMBL" id="CP034209">
    <property type="protein sequence ID" value="QBZ64117.1"/>
    <property type="molecule type" value="Genomic_DNA"/>
</dbReference>
<feature type="compositionally biased region" description="Polar residues" evidence="1">
    <location>
        <begin position="199"/>
        <end position="213"/>
    </location>
</feature>
<name>A0A4P7NP83_PYROR</name>
<evidence type="ECO:0000313" key="2">
    <source>
        <dbReference type="EMBL" id="QBZ64117.1"/>
    </source>
</evidence>
<evidence type="ECO:0000256" key="1">
    <source>
        <dbReference type="SAM" id="MobiDB-lite"/>
    </source>
</evidence>
<organism evidence="2 3">
    <name type="scientific">Pyricularia oryzae</name>
    <name type="common">Rice blast fungus</name>
    <name type="synonym">Magnaporthe oryzae</name>
    <dbReference type="NCBI Taxonomy" id="318829"/>
    <lineage>
        <taxon>Eukaryota</taxon>
        <taxon>Fungi</taxon>
        <taxon>Dikarya</taxon>
        <taxon>Ascomycota</taxon>
        <taxon>Pezizomycotina</taxon>
        <taxon>Sordariomycetes</taxon>
        <taxon>Sordariomycetidae</taxon>
        <taxon>Magnaporthales</taxon>
        <taxon>Pyriculariaceae</taxon>
        <taxon>Pyricularia</taxon>
    </lineage>
</organism>
<sequence>MLPNSQIPIVLGPTNTIAEVVVPTAIPNVTNIWLPERIPDIHFPDQVNATVDWLTKGSTSWRLRSYPGNIFFYGLDDIDFEVFRWWADIDLEYSGEGATKLEIALTSGGSGAYATVNETMTWTGTTLGYFFSGDCTSTSEATFAKCTGSYGVTGGIYTSVHPGGSTVTISPIFYVTQFPTAPRVTTAAVTVTNTLGTSPRRNTGALSTTSPSSGRGAPRPTQPVAVVLGAAVVLGGAAAMVV</sequence>
<reference evidence="2 3" key="1">
    <citation type="journal article" date="2019" name="Mol. Biol. Evol.">
        <title>Blast fungal genomes show frequent chromosomal changes, gene gains and losses, and effector gene turnover.</title>
        <authorList>
            <person name="Gomez Luciano L.B."/>
            <person name="Jason Tsai I."/>
            <person name="Chuma I."/>
            <person name="Tosa Y."/>
            <person name="Chen Y.H."/>
            <person name="Li J.Y."/>
            <person name="Li M.Y."/>
            <person name="Jade Lu M.Y."/>
            <person name="Nakayashiki H."/>
            <person name="Li W.H."/>
        </authorList>
    </citation>
    <scope>NUCLEOTIDE SEQUENCE [LARGE SCALE GENOMIC DNA]</scope>
    <source>
        <strain evidence="2">MZ5-1-6</strain>
    </source>
</reference>
<dbReference type="Proteomes" id="UP000294847">
    <property type="component" value="Chromosome 6"/>
</dbReference>
<feature type="region of interest" description="Disordered" evidence="1">
    <location>
        <begin position="194"/>
        <end position="220"/>
    </location>
</feature>
<proteinExistence type="predicted"/>
<evidence type="ECO:0000313" key="3">
    <source>
        <dbReference type="Proteomes" id="UP000294847"/>
    </source>
</evidence>
<protein>
    <submittedName>
        <fullName evidence="2">Uncharacterized protein</fullName>
    </submittedName>
</protein>